<proteinExistence type="predicted"/>
<gene>
    <name evidence="6" type="primary">choV</name>
    <name evidence="6" type="ORF">RGD00_06510</name>
</gene>
<sequence>MNVVEFDNVSIVFGDRPGAALAAVDEGRARADVQAATGQVVAVHDCSLSVAAGEIVVLMGLSGSGKSTLLRAVNGLTPVVRGEVRVHDGKGMMSVTHAAPAQLRQLRLSRVAMVFQQFGLLPWRTVAENVGLGLELAGVKRAERAERVAAQLDLVGLTQWAGRKVGELSGGMQQRVGLARAFATDAPILLMDEPFSALDPLIRTRLQDELLELQARLKRTILFVSHDLDEAFRIGNRIALMENGRLVQTGRASDIVAAPASAHVADFVAHMNPLGVLRARDVMVRGPAAPCPASLPADTPVRAVMAALRDGAARVVVTEGGAIVGQITAADVMARLLDPREGAAPRPAARREVG</sequence>
<feature type="domain" description="CBS" evidence="5">
    <location>
        <begin position="283"/>
        <end position="342"/>
    </location>
</feature>
<organism evidence="6 7">
    <name type="scientific">Ruixingdingia sedimenti</name>
    <dbReference type="NCBI Taxonomy" id="3073604"/>
    <lineage>
        <taxon>Bacteria</taxon>
        <taxon>Pseudomonadati</taxon>
        <taxon>Pseudomonadota</taxon>
        <taxon>Alphaproteobacteria</taxon>
        <taxon>Rhodobacterales</taxon>
        <taxon>Paracoccaceae</taxon>
        <taxon>Ruixingdingia</taxon>
    </lineage>
</organism>
<dbReference type="PROSITE" id="PS51371">
    <property type="entry name" value="CBS"/>
    <property type="match status" value="1"/>
</dbReference>
<dbReference type="Pfam" id="PF00005">
    <property type="entry name" value="ABC_tran"/>
    <property type="match status" value="1"/>
</dbReference>
<dbReference type="NCBIfam" id="TIGR03415">
    <property type="entry name" value="ABC_choXWV_ATP"/>
    <property type="match status" value="1"/>
</dbReference>
<keyword evidence="2 6" id="KW-0067">ATP-binding</keyword>
<dbReference type="InterPro" id="IPR003439">
    <property type="entry name" value="ABC_transporter-like_ATP-bd"/>
</dbReference>
<evidence type="ECO:0000259" key="5">
    <source>
        <dbReference type="PROSITE" id="PS51371"/>
    </source>
</evidence>
<dbReference type="SUPFAM" id="SSF54631">
    <property type="entry name" value="CBS-domain pair"/>
    <property type="match status" value="1"/>
</dbReference>
<dbReference type="Gene3D" id="3.40.50.300">
    <property type="entry name" value="P-loop containing nucleotide triphosphate hydrolases"/>
    <property type="match status" value="1"/>
</dbReference>
<protein>
    <submittedName>
        <fullName evidence="6">Choline ABC transporter ATP-binding protein</fullName>
    </submittedName>
</protein>
<evidence type="ECO:0000256" key="1">
    <source>
        <dbReference type="ARBA" id="ARBA00022741"/>
    </source>
</evidence>
<dbReference type="InterPro" id="IPR003593">
    <property type="entry name" value="AAA+_ATPase"/>
</dbReference>
<dbReference type="InterPro" id="IPR000644">
    <property type="entry name" value="CBS_dom"/>
</dbReference>
<evidence type="ECO:0000256" key="3">
    <source>
        <dbReference type="PROSITE-ProRule" id="PRU00703"/>
    </source>
</evidence>
<evidence type="ECO:0000313" key="6">
    <source>
        <dbReference type="EMBL" id="MDR5652245.1"/>
    </source>
</evidence>
<dbReference type="PROSITE" id="PS50893">
    <property type="entry name" value="ABC_TRANSPORTER_2"/>
    <property type="match status" value="1"/>
</dbReference>
<dbReference type="InterPro" id="IPR017871">
    <property type="entry name" value="ABC_transporter-like_CS"/>
</dbReference>
<dbReference type="Proteomes" id="UP001247754">
    <property type="component" value="Unassembled WGS sequence"/>
</dbReference>
<dbReference type="PROSITE" id="PS00211">
    <property type="entry name" value="ABC_TRANSPORTER_1"/>
    <property type="match status" value="1"/>
</dbReference>
<keyword evidence="1" id="KW-0547">Nucleotide-binding</keyword>
<dbReference type="SMART" id="SM00382">
    <property type="entry name" value="AAA"/>
    <property type="match status" value="1"/>
</dbReference>
<dbReference type="GO" id="GO:0005524">
    <property type="term" value="F:ATP binding"/>
    <property type="evidence" value="ECO:0007669"/>
    <property type="project" value="UniProtKB-KW"/>
</dbReference>
<accession>A0ABU1F5U5</accession>
<dbReference type="InterPro" id="IPR027417">
    <property type="entry name" value="P-loop_NTPase"/>
</dbReference>
<dbReference type="EMBL" id="JAVKPH010000005">
    <property type="protein sequence ID" value="MDR5652245.1"/>
    <property type="molecule type" value="Genomic_DNA"/>
</dbReference>
<dbReference type="Pfam" id="PF00571">
    <property type="entry name" value="CBS"/>
    <property type="match status" value="1"/>
</dbReference>
<feature type="domain" description="ABC transporter" evidence="4">
    <location>
        <begin position="28"/>
        <end position="268"/>
    </location>
</feature>
<dbReference type="PANTHER" id="PTHR43869:SF1">
    <property type="entry name" value="GLYCINE BETAINE_PROLINE BETAINE TRANSPORT SYSTEM ATP-BINDING PROTEIN PROV"/>
    <property type="match status" value="1"/>
</dbReference>
<dbReference type="PANTHER" id="PTHR43869">
    <property type="entry name" value="GLYCINE BETAINE/PROLINE BETAINE TRANSPORT SYSTEM ATP-BINDING PROTEIN PROV"/>
    <property type="match status" value="1"/>
</dbReference>
<evidence type="ECO:0000313" key="7">
    <source>
        <dbReference type="Proteomes" id="UP001247754"/>
    </source>
</evidence>
<dbReference type="InterPro" id="IPR022473">
    <property type="entry name" value="ABC_trnsptr_Choline_ATP-bd"/>
</dbReference>
<dbReference type="SUPFAM" id="SSF52540">
    <property type="entry name" value="P-loop containing nucleoside triphosphate hydrolases"/>
    <property type="match status" value="1"/>
</dbReference>
<dbReference type="InterPro" id="IPR046342">
    <property type="entry name" value="CBS_dom_sf"/>
</dbReference>
<keyword evidence="3" id="KW-0129">CBS domain</keyword>
<keyword evidence="7" id="KW-1185">Reference proteome</keyword>
<dbReference type="InterPro" id="IPR051921">
    <property type="entry name" value="ABC_osmolyte_uptake_ATP-bind"/>
</dbReference>
<reference evidence="6 7" key="1">
    <citation type="submission" date="2023-09" db="EMBL/GenBank/DDBJ databases">
        <title>Xinfangfangia sedmenti sp. nov., isolated the sedment.</title>
        <authorList>
            <person name="Xu L."/>
        </authorList>
    </citation>
    <scope>NUCLEOTIDE SEQUENCE [LARGE SCALE GENOMIC DNA]</scope>
    <source>
        <strain evidence="6 7">LG-4</strain>
    </source>
</reference>
<evidence type="ECO:0000259" key="4">
    <source>
        <dbReference type="PROSITE" id="PS50893"/>
    </source>
</evidence>
<dbReference type="RefSeq" id="WP_310456495.1">
    <property type="nucleotide sequence ID" value="NZ_JAVKPH010000005.1"/>
</dbReference>
<name>A0ABU1F5U5_9RHOB</name>
<comment type="caution">
    <text evidence="6">The sequence shown here is derived from an EMBL/GenBank/DDBJ whole genome shotgun (WGS) entry which is preliminary data.</text>
</comment>
<evidence type="ECO:0000256" key="2">
    <source>
        <dbReference type="ARBA" id="ARBA00022840"/>
    </source>
</evidence>